<dbReference type="AlphaFoldDB" id="A0AAE1EAC5"/>
<reference evidence="1" key="1">
    <citation type="journal article" date="2023" name="G3 (Bethesda)">
        <title>A reference genome for the long-term kleptoplast-retaining sea slug Elysia crispata morphotype clarki.</title>
        <authorList>
            <person name="Eastman K.E."/>
            <person name="Pendleton A.L."/>
            <person name="Shaikh M.A."/>
            <person name="Suttiyut T."/>
            <person name="Ogas R."/>
            <person name="Tomko P."/>
            <person name="Gavelis G."/>
            <person name="Widhalm J.R."/>
            <person name="Wisecaver J.H."/>
        </authorList>
    </citation>
    <scope>NUCLEOTIDE SEQUENCE</scope>
    <source>
        <strain evidence="1">ECLA1</strain>
    </source>
</reference>
<name>A0AAE1EAC5_9GAST</name>
<comment type="caution">
    <text evidence="1">The sequence shown here is derived from an EMBL/GenBank/DDBJ whole genome shotgun (WGS) entry which is preliminary data.</text>
</comment>
<evidence type="ECO:0000313" key="2">
    <source>
        <dbReference type="Proteomes" id="UP001283361"/>
    </source>
</evidence>
<dbReference type="Proteomes" id="UP001283361">
    <property type="component" value="Unassembled WGS sequence"/>
</dbReference>
<protein>
    <submittedName>
        <fullName evidence="1">Uncharacterized protein</fullName>
    </submittedName>
</protein>
<evidence type="ECO:0000313" key="1">
    <source>
        <dbReference type="EMBL" id="KAK3800206.1"/>
    </source>
</evidence>
<keyword evidence="2" id="KW-1185">Reference proteome</keyword>
<dbReference type="EMBL" id="JAWDGP010000483">
    <property type="protein sequence ID" value="KAK3800206.1"/>
    <property type="molecule type" value="Genomic_DNA"/>
</dbReference>
<gene>
    <name evidence="1" type="ORF">RRG08_057534</name>
</gene>
<proteinExistence type="predicted"/>
<organism evidence="1 2">
    <name type="scientific">Elysia crispata</name>
    <name type="common">lettuce slug</name>
    <dbReference type="NCBI Taxonomy" id="231223"/>
    <lineage>
        <taxon>Eukaryota</taxon>
        <taxon>Metazoa</taxon>
        <taxon>Spiralia</taxon>
        <taxon>Lophotrochozoa</taxon>
        <taxon>Mollusca</taxon>
        <taxon>Gastropoda</taxon>
        <taxon>Heterobranchia</taxon>
        <taxon>Euthyneura</taxon>
        <taxon>Panpulmonata</taxon>
        <taxon>Sacoglossa</taxon>
        <taxon>Placobranchoidea</taxon>
        <taxon>Plakobranchidae</taxon>
        <taxon>Elysia</taxon>
    </lineage>
</organism>
<accession>A0AAE1EAC5</accession>
<sequence>MVNLDVTRSDTGAVSLTSGQVDRGVRILVKAPIWTLRNVAPARAGASGQPGVDVPRTPDSMTLTLGIALREMARRYQEHSSKLDPEVQL</sequence>